<reference evidence="6 7" key="1">
    <citation type="submission" date="2017-06" db="EMBL/GenBank/DDBJ databases">
        <title>A platform for efficient transgenesis in Macrostomum lignano, a flatworm model organism for stem cell research.</title>
        <authorList>
            <person name="Berezikov E."/>
        </authorList>
    </citation>
    <scope>NUCLEOTIDE SEQUENCE [LARGE SCALE GENOMIC DNA]</scope>
    <source>
        <strain evidence="6">DV1</strain>
        <tissue evidence="6">Whole organism</tissue>
    </source>
</reference>
<dbReference type="STRING" id="282301.A0A267DHN2"/>
<dbReference type="PANTHER" id="PTHR19960:SF11">
    <property type="entry name" value="TEKTIN"/>
    <property type="match status" value="1"/>
</dbReference>
<dbReference type="Proteomes" id="UP000215902">
    <property type="component" value="Unassembled WGS sequence"/>
</dbReference>
<dbReference type="OrthoDB" id="9886517at2759"/>
<feature type="coiled-coil region" evidence="4">
    <location>
        <begin position="410"/>
        <end position="451"/>
    </location>
</feature>
<gene>
    <name evidence="6" type="ORF">BOX15_Mlig003525g2</name>
</gene>
<keyword evidence="3" id="KW-0966">Cell projection</keyword>
<name>A0A267DHN2_9PLAT</name>
<evidence type="ECO:0000256" key="4">
    <source>
        <dbReference type="SAM" id="Coils"/>
    </source>
</evidence>
<dbReference type="AlphaFoldDB" id="A0A267DHN2"/>
<dbReference type="GO" id="GO:0005634">
    <property type="term" value="C:nucleus"/>
    <property type="evidence" value="ECO:0007669"/>
    <property type="project" value="TreeGrafter"/>
</dbReference>
<dbReference type="PANTHER" id="PTHR19960">
    <property type="entry name" value="TEKTIN"/>
    <property type="match status" value="1"/>
</dbReference>
<keyword evidence="7" id="KW-1185">Reference proteome</keyword>
<keyword evidence="3" id="KW-0969">Cilium</keyword>
<keyword evidence="2" id="KW-0963">Cytoplasm</keyword>
<keyword evidence="3" id="KW-0282">Flagellum</keyword>
<dbReference type="GO" id="GO:0060294">
    <property type="term" value="P:cilium movement involved in cell motility"/>
    <property type="evidence" value="ECO:0007669"/>
    <property type="project" value="UniProtKB-UniRule"/>
</dbReference>
<feature type="region of interest" description="Disordered" evidence="5">
    <location>
        <begin position="63"/>
        <end position="89"/>
    </location>
</feature>
<feature type="coiled-coil region" evidence="4">
    <location>
        <begin position="351"/>
        <end position="378"/>
    </location>
</feature>
<sequence>MTTTVSDMFQLKLHNQQSRSDLLVRVRSAAPLTPQMIVAIQPTAQRQQQQQSESCFFAVKTDSTRGGSSVGSKRVSNPTHNTIASRHTNNDWANFNKANERQSNRVRSAAEQSNRNAWSTMRDTEALTRVRQADVTEKLSKRVEDIEYWKLQLASEAKLNSAETEDLVEHIQVLESYLAYTAKPLNVTEVCLAHREQRTDIDLVHDEVERQLHRELECIRKCQDQMRRMVEKSTAQLSVNWAALQQLNKDLRNKTQAQSIDGKIIHLGNQSPGIDFRPGAESAERCVSIPHSWARHSQENIGKSQACRAASERQCRGIADLLRACANEMWSQFIAVNAAFAARIREVTDVRNGLQAQLQGTLQEIADAERSAAQLRRAIEDKAAPMKVAQTRLEERARRQDMESCNDTPMIALQREVADLRESLSSLAHRLKSVESALIKLHSNRDKLESDIRVKENSLLIDVKRCMAMRKAPRGAQQLLMQPRRAMP</sequence>
<evidence type="ECO:0000313" key="7">
    <source>
        <dbReference type="Proteomes" id="UP000215902"/>
    </source>
</evidence>
<feature type="compositionally biased region" description="Polar residues" evidence="5">
    <location>
        <begin position="77"/>
        <end position="89"/>
    </location>
</feature>
<accession>A0A267DHN2</accession>
<dbReference type="GO" id="GO:0060271">
    <property type="term" value="P:cilium assembly"/>
    <property type="evidence" value="ECO:0007669"/>
    <property type="project" value="UniProtKB-UniRule"/>
</dbReference>
<comment type="similarity">
    <text evidence="1 3">Belongs to the tektin family.</text>
</comment>
<evidence type="ECO:0000256" key="3">
    <source>
        <dbReference type="RuleBase" id="RU367040"/>
    </source>
</evidence>
<proteinExistence type="inferred from homology"/>
<dbReference type="PRINTS" id="PR00511">
    <property type="entry name" value="TEKTIN"/>
</dbReference>
<evidence type="ECO:0000256" key="5">
    <source>
        <dbReference type="SAM" id="MobiDB-lite"/>
    </source>
</evidence>
<protein>
    <recommendedName>
        <fullName evidence="3">Tektin</fullName>
    </recommendedName>
</protein>
<organism evidence="6 7">
    <name type="scientific">Macrostomum lignano</name>
    <dbReference type="NCBI Taxonomy" id="282301"/>
    <lineage>
        <taxon>Eukaryota</taxon>
        <taxon>Metazoa</taxon>
        <taxon>Spiralia</taxon>
        <taxon>Lophotrochozoa</taxon>
        <taxon>Platyhelminthes</taxon>
        <taxon>Rhabditophora</taxon>
        <taxon>Macrostomorpha</taxon>
        <taxon>Macrostomida</taxon>
        <taxon>Macrostomidae</taxon>
        <taxon>Macrostomum</taxon>
    </lineage>
</organism>
<evidence type="ECO:0000313" key="6">
    <source>
        <dbReference type="EMBL" id="PAA48666.1"/>
    </source>
</evidence>
<comment type="caution">
    <text evidence="6">The sequence shown here is derived from an EMBL/GenBank/DDBJ whole genome shotgun (WGS) entry which is preliminary data.</text>
</comment>
<dbReference type="InterPro" id="IPR048256">
    <property type="entry name" value="Tektin-like"/>
</dbReference>
<dbReference type="Pfam" id="PF03148">
    <property type="entry name" value="Tektin"/>
    <property type="match status" value="1"/>
</dbReference>
<evidence type="ECO:0000256" key="2">
    <source>
        <dbReference type="ARBA" id="ARBA00022490"/>
    </source>
</evidence>
<dbReference type="GO" id="GO:0005930">
    <property type="term" value="C:axoneme"/>
    <property type="evidence" value="ECO:0007669"/>
    <property type="project" value="UniProtKB-SubCell"/>
</dbReference>
<feature type="compositionally biased region" description="Low complexity" evidence="5">
    <location>
        <begin position="64"/>
        <end position="76"/>
    </location>
</feature>
<comment type="subcellular location">
    <subcellularLocation>
        <location evidence="3">Cytoplasm</location>
        <location evidence="3">Cytoskeleton</location>
        <location evidence="3">Cilium axoneme</location>
    </subcellularLocation>
</comment>
<evidence type="ECO:0000256" key="1">
    <source>
        <dbReference type="ARBA" id="ARBA00007209"/>
    </source>
</evidence>
<dbReference type="GO" id="GO:0015630">
    <property type="term" value="C:microtubule cytoskeleton"/>
    <property type="evidence" value="ECO:0007669"/>
    <property type="project" value="UniProtKB-UniRule"/>
</dbReference>
<dbReference type="EMBL" id="NIVC01004087">
    <property type="protein sequence ID" value="PAA48666.1"/>
    <property type="molecule type" value="Genomic_DNA"/>
</dbReference>
<dbReference type="InterPro" id="IPR000435">
    <property type="entry name" value="Tektins"/>
</dbReference>
<keyword evidence="4" id="KW-0175">Coiled coil</keyword>